<protein>
    <recommendedName>
        <fullName evidence="1">Glucose/Sorbosone dehydrogenase domain-containing protein</fullName>
    </recommendedName>
</protein>
<proteinExistence type="predicted"/>
<dbReference type="AlphaFoldDB" id="A0A0P9MA59"/>
<dbReference type="PANTHER" id="PTHR19328">
    <property type="entry name" value="HEDGEHOG-INTERACTING PROTEIN"/>
    <property type="match status" value="1"/>
</dbReference>
<dbReference type="Pfam" id="PF07995">
    <property type="entry name" value="GSDH"/>
    <property type="match status" value="1"/>
</dbReference>
<feature type="domain" description="Glucose/Sorbosone dehydrogenase" evidence="1">
    <location>
        <begin position="90"/>
        <end position="426"/>
    </location>
</feature>
<sequence length="432" mass="47424">MPPDDTASCHAFDFTSTFTSARQLNRQNRVPLFRRYAHSMHKESPMLRKTLIATLCTAGILSLPLTAGAATENYKSELGTVTVSQVAGGLNHPWAVAFLPDKKGMLVTERSGNLRLVTADGKLSAPLSGVPEVWAQKQGGLLDVVLSPDFAKDRMVYLTYSEGNGKTAAEGDKAGTAAGRGRLSADMTKLEGFEKIFTQEPKLSVGNHFGARLVFDRDGYLFIALGENNNRPTAQDLDKLQGKVVRLNADGGVPKDNPFVGQKNVRPEIWSYGHRNPQGATLNPWTGTLWLDEHGPKGGDEVNIVERGQNYGWPLATHGIDYSGVPISEAKGKFVEGTKVPFQVWEQSPGVSGMAFYDHNQFKAWDHSLFIGALATEELIRLQFDGDKIVHEERLLKDMKQRIRDVRQGPDGYLYLLTDDDNGSVLKVGLAK</sequence>
<dbReference type="InterPro" id="IPR011042">
    <property type="entry name" value="6-blade_b-propeller_TolB-like"/>
</dbReference>
<dbReference type="InterPro" id="IPR011041">
    <property type="entry name" value="Quinoprot_gluc/sorb_DH_b-prop"/>
</dbReference>
<dbReference type="EMBL" id="RBOV01000283">
    <property type="protein sequence ID" value="RMN09579.1"/>
    <property type="molecule type" value="Genomic_DNA"/>
</dbReference>
<evidence type="ECO:0000313" key="2">
    <source>
        <dbReference type="EMBL" id="RMN09579.1"/>
    </source>
</evidence>
<evidence type="ECO:0000313" key="3">
    <source>
        <dbReference type="Proteomes" id="UP000271468"/>
    </source>
</evidence>
<organism evidence="2 3">
    <name type="scientific">Pseudomonas syringae pv. coriandricola</name>
    <dbReference type="NCBI Taxonomy" id="264453"/>
    <lineage>
        <taxon>Bacteria</taxon>
        <taxon>Pseudomonadati</taxon>
        <taxon>Pseudomonadota</taxon>
        <taxon>Gammaproteobacteria</taxon>
        <taxon>Pseudomonadales</taxon>
        <taxon>Pseudomonadaceae</taxon>
        <taxon>Pseudomonas</taxon>
    </lineage>
</organism>
<dbReference type="InterPro" id="IPR012938">
    <property type="entry name" value="Glc/Sorbosone_DH"/>
</dbReference>
<dbReference type="Proteomes" id="UP000271468">
    <property type="component" value="Unassembled WGS sequence"/>
</dbReference>
<dbReference type="PANTHER" id="PTHR19328:SF75">
    <property type="entry name" value="ALDOSE SUGAR DEHYDROGENASE YLII"/>
    <property type="match status" value="1"/>
</dbReference>
<name>A0A0P9MA59_9PSED</name>
<accession>A0A0P9MA59</accession>
<dbReference type="Gene3D" id="2.120.10.30">
    <property type="entry name" value="TolB, C-terminal domain"/>
    <property type="match status" value="1"/>
</dbReference>
<evidence type="ECO:0000259" key="1">
    <source>
        <dbReference type="Pfam" id="PF07995"/>
    </source>
</evidence>
<gene>
    <name evidence="2" type="ORF">ALQ65_04605</name>
</gene>
<comment type="caution">
    <text evidence="2">The sequence shown here is derived from an EMBL/GenBank/DDBJ whole genome shotgun (WGS) entry which is preliminary data.</text>
</comment>
<reference evidence="2 3" key="1">
    <citation type="submission" date="2018-08" db="EMBL/GenBank/DDBJ databases">
        <title>Recombination of ecologically and evolutionarily significant loci maintains genetic cohesion in the Pseudomonas syringae species complex.</title>
        <authorList>
            <person name="Dillon M."/>
            <person name="Thakur S."/>
            <person name="Almeida R.N.D."/>
            <person name="Weir B.S."/>
            <person name="Guttman D.S."/>
        </authorList>
    </citation>
    <scope>NUCLEOTIDE SEQUENCE [LARGE SCALE GENOMIC DNA]</scope>
    <source>
        <strain evidence="2 3">ICMP 12341</strain>
    </source>
</reference>
<dbReference type="SUPFAM" id="SSF50952">
    <property type="entry name" value="Soluble quinoprotein glucose dehydrogenase"/>
    <property type="match status" value="1"/>
</dbReference>